<gene>
    <name evidence="3" type="ORF">KSZ_25910</name>
</gene>
<accession>A0ABQ3VFM6</accession>
<dbReference type="EMBL" id="BNJJ01000006">
    <property type="protein sequence ID" value="GHO84585.1"/>
    <property type="molecule type" value="Genomic_DNA"/>
</dbReference>
<name>A0ABQ3VFM6_9CHLR</name>
<evidence type="ECO:0000313" key="4">
    <source>
        <dbReference type="Proteomes" id="UP000635565"/>
    </source>
</evidence>
<evidence type="ECO:0000256" key="1">
    <source>
        <dbReference type="SAM" id="Phobius"/>
    </source>
</evidence>
<sequence>MNCEQVRDLLSAYLDDQLTADERQRVSAHLPSCPQCAGILADYRRFDALLAQLPRVTPTPDLRNRILATTGPFISDGQQKSPDAHSHSLHYTPLFLPIRNFFPKQQTIDNTQTLSKSSSFPQPSQPLLNHYPRRNTFGLQLTLILILVLLTYGIRLFFVHYSWQKRS</sequence>
<evidence type="ECO:0000313" key="3">
    <source>
        <dbReference type="EMBL" id="GHO84585.1"/>
    </source>
</evidence>
<proteinExistence type="predicted"/>
<organism evidence="3 4">
    <name type="scientific">Dictyobacter formicarum</name>
    <dbReference type="NCBI Taxonomy" id="2778368"/>
    <lineage>
        <taxon>Bacteria</taxon>
        <taxon>Bacillati</taxon>
        <taxon>Chloroflexota</taxon>
        <taxon>Ktedonobacteria</taxon>
        <taxon>Ktedonobacterales</taxon>
        <taxon>Dictyobacteraceae</taxon>
        <taxon>Dictyobacter</taxon>
    </lineage>
</organism>
<keyword evidence="1" id="KW-1133">Transmembrane helix</keyword>
<evidence type="ECO:0000259" key="2">
    <source>
        <dbReference type="Pfam" id="PF13490"/>
    </source>
</evidence>
<dbReference type="RefSeq" id="WP_201362194.1">
    <property type="nucleotide sequence ID" value="NZ_BNJJ01000006.1"/>
</dbReference>
<keyword evidence="1" id="KW-0812">Transmembrane</keyword>
<dbReference type="Pfam" id="PF13490">
    <property type="entry name" value="zf-HC2"/>
    <property type="match status" value="1"/>
</dbReference>
<feature type="transmembrane region" description="Helical" evidence="1">
    <location>
        <begin position="137"/>
        <end position="158"/>
    </location>
</feature>
<dbReference type="InterPro" id="IPR041916">
    <property type="entry name" value="Anti_sigma_zinc_sf"/>
</dbReference>
<keyword evidence="4" id="KW-1185">Reference proteome</keyword>
<protein>
    <recommendedName>
        <fullName evidence="2">Putative zinc-finger domain-containing protein</fullName>
    </recommendedName>
</protein>
<feature type="domain" description="Putative zinc-finger" evidence="2">
    <location>
        <begin position="3"/>
        <end position="37"/>
    </location>
</feature>
<dbReference type="InterPro" id="IPR027383">
    <property type="entry name" value="Znf_put"/>
</dbReference>
<comment type="caution">
    <text evidence="3">The sequence shown here is derived from an EMBL/GenBank/DDBJ whole genome shotgun (WGS) entry which is preliminary data.</text>
</comment>
<dbReference type="Proteomes" id="UP000635565">
    <property type="component" value="Unassembled WGS sequence"/>
</dbReference>
<reference evidence="3 4" key="1">
    <citation type="journal article" date="2021" name="Int. J. Syst. Evol. Microbiol.">
        <title>Reticulibacter mediterranei gen. nov., sp. nov., within the new family Reticulibacteraceae fam. nov., and Ktedonospora formicarum gen. nov., sp. nov., Ktedonobacter robiniae sp. nov., Dictyobacter formicarum sp. nov. and Dictyobacter arantiisoli sp. nov., belonging to the class Ktedonobacteria.</title>
        <authorList>
            <person name="Yabe S."/>
            <person name="Zheng Y."/>
            <person name="Wang C.M."/>
            <person name="Sakai Y."/>
            <person name="Abe K."/>
            <person name="Yokota A."/>
            <person name="Donadio S."/>
            <person name="Cavaletti L."/>
            <person name="Monciardini P."/>
        </authorList>
    </citation>
    <scope>NUCLEOTIDE SEQUENCE [LARGE SCALE GENOMIC DNA]</scope>
    <source>
        <strain evidence="3 4">SOSP1-9</strain>
    </source>
</reference>
<keyword evidence="1" id="KW-0472">Membrane</keyword>
<dbReference type="Gene3D" id="1.10.10.1320">
    <property type="entry name" value="Anti-sigma factor, zinc-finger domain"/>
    <property type="match status" value="1"/>
</dbReference>